<comment type="caution">
    <text evidence="2">The sequence shown here is derived from an EMBL/GenBank/DDBJ whole genome shotgun (WGS) entry which is preliminary data.</text>
</comment>
<protein>
    <submittedName>
        <fullName evidence="2">Monoheme cytochrome C</fullName>
    </submittedName>
</protein>
<organism evidence="2 3">
    <name type="scientific">Sungkyunkwania multivorans</name>
    <dbReference type="NCBI Taxonomy" id="1173618"/>
    <lineage>
        <taxon>Bacteria</taxon>
        <taxon>Pseudomonadati</taxon>
        <taxon>Bacteroidota</taxon>
        <taxon>Flavobacteriia</taxon>
        <taxon>Flavobacteriales</taxon>
        <taxon>Flavobacteriaceae</taxon>
        <taxon>Sungkyunkwania</taxon>
    </lineage>
</organism>
<dbReference type="Proteomes" id="UP001596978">
    <property type="component" value="Unassembled WGS sequence"/>
</dbReference>
<evidence type="ECO:0000256" key="1">
    <source>
        <dbReference type="SAM" id="Phobius"/>
    </source>
</evidence>
<proteinExistence type="predicted"/>
<keyword evidence="1" id="KW-1133">Transmembrane helix</keyword>
<reference evidence="3" key="1">
    <citation type="journal article" date="2019" name="Int. J. Syst. Evol. Microbiol.">
        <title>The Global Catalogue of Microorganisms (GCM) 10K type strain sequencing project: providing services to taxonomists for standard genome sequencing and annotation.</title>
        <authorList>
            <consortium name="The Broad Institute Genomics Platform"/>
            <consortium name="The Broad Institute Genome Sequencing Center for Infectious Disease"/>
            <person name="Wu L."/>
            <person name="Ma J."/>
        </authorList>
    </citation>
    <scope>NUCLEOTIDE SEQUENCE [LARGE SCALE GENOMIC DNA]</scope>
    <source>
        <strain evidence="3">CCUG 62952</strain>
    </source>
</reference>
<gene>
    <name evidence="2" type="ORF">ACFQ1M_11935</name>
</gene>
<dbReference type="Gene3D" id="1.10.760.10">
    <property type="entry name" value="Cytochrome c-like domain"/>
    <property type="match status" value="1"/>
</dbReference>
<dbReference type="InterPro" id="IPR036909">
    <property type="entry name" value="Cyt_c-like_dom_sf"/>
</dbReference>
<dbReference type="EMBL" id="JBHTJH010000017">
    <property type="protein sequence ID" value="MFD0862915.1"/>
    <property type="molecule type" value="Genomic_DNA"/>
</dbReference>
<name>A0ABW3CZE3_9FLAO</name>
<feature type="transmembrane region" description="Helical" evidence="1">
    <location>
        <begin position="17"/>
        <end position="37"/>
    </location>
</feature>
<keyword evidence="1" id="KW-0812">Transmembrane</keyword>
<keyword evidence="1" id="KW-0472">Membrane</keyword>
<dbReference type="SUPFAM" id="SSF46626">
    <property type="entry name" value="Cytochrome c"/>
    <property type="match status" value="1"/>
</dbReference>
<evidence type="ECO:0000313" key="3">
    <source>
        <dbReference type="Proteomes" id="UP001596978"/>
    </source>
</evidence>
<dbReference type="RefSeq" id="WP_386408490.1">
    <property type="nucleotide sequence ID" value="NZ_JBHTJH010000017.1"/>
</dbReference>
<evidence type="ECO:0000313" key="2">
    <source>
        <dbReference type="EMBL" id="MFD0862915.1"/>
    </source>
</evidence>
<sequence length="158" mass="18554">MDKHEEFRKSVRQIRRLFVLLFTVFGLISGGVLYLMMDPDLSIFKKTSSDPTFVVIPEEDEDRIENGIHVRTGLKDAEGLMVVVYNCTNCHSAKLVTQNRMNKERWAATIDWMQETQNLWDLGSNEEVIINYLVTNYPPREKGRRERLINIAWYDLEQ</sequence>
<keyword evidence="3" id="KW-1185">Reference proteome</keyword>
<accession>A0ABW3CZE3</accession>